<dbReference type="SUPFAM" id="SSF56219">
    <property type="entry name" value="DNase I-like"/>
    <property type="match status" value="1"/>
</dbReference>
<keyword evidence="1" id="KW-1185">Reference proteome</keyword>
<dbReference type="PANTHER" id="PTHR31286:SF99">
    <property type="entry name" value="DUF4283 DOMAIN-CONTAINING PROTEIN"/>
    <property type="match status" value="1"/>
</dbReference>
<protein>
    <submittedName>
        <fullName evidence="2">Uncharacterized protein LOC108990308</fullName>
    </submittedName>
</protein>
<organism evidence="1 2">
    <name type="scientific">Juglans regia</name>
    <name type="common">English walnut</name>
    <dbReference type="NCBI Taxonomy" id="51240"/>
    <lineage>
        <taxon>Eukaryota</taxon>
        <taxon>Viridiplantae</taxon>
        <taxon>Streptophyta</taxon>
        <taxon>Embryophyta</taxon>
        <taxon>Tracheophyta</taxon>
        <taxon>Spermatophyta</taxon>
        <taxon>Magnoliopsida</taxon>
        <taxon>eudicotyledons</taxon>
        <taxon>Gunneridae</taxon>
        <taxon>Pentapetalae</taxon>
        <taxon>rosids</taxon>
        <taxon>fabids</taxon>
        <taxon>Fagales</taxon>
        <taxon>Juglandaceae</taxon>
        <taxon>Juglans</taxon>
    </lineage>
</organism>
<dbReference type="RefSeq" id="XP_018819777.2">
    <property type="nucleotide sequence ID" value="XM_018964232.2"/>
</dbReference>
<accession>A0A2I4EK49</accession>
<dbReference type="AlphaFoldDB" id="A0A2I4EK49"/>
<evidence type="ECO:0000313" key="2">
    <source>
        <dbReference type="RefSeq" id="XP_018819777.2"/>
    </source>
</evidence>
<dbReference type="Proteomes" id="UP000235220">
    <property type="component" value="Chromosome 14"/>
</dbReference>
<gene>
    <name evidence="2" type="primary">LOC108990308</name>
</gene>
<dbReference type="InterPro" id="IPR040256">
    <property type="entry name" value="At4g02000-like"/>
</dbReference>
<dbReference type="PANTHER" id="PTHR31286">
    <property type="entry name" value="GLYCINE-RICH CELL WALL STRUCTURAL PROTEIN 1.8-LIKE"/>
    <property type="match status" value="1"/>
</dbReference>
<dbReference type="InParanoid" id="A0A2I4EK49"/>
<dbReference type="InterPro" id="IPR036691">
    <property type="entry name" value="Endo/exonu/phosph_ase_sf"/>
</dbReference>
<evidence type="ECO:0000313" key="1">
    <source>
        <dbReference type="Proteomes" id="UP000235220"/>
    </source>
</evidence>
<dbReference type="KEGG" id="jre:108990308"/>
<name>A0A2I4EK49_JUGRE</name>
<dbReference type="Gene3D" id="3.60.10.10">
    <property type="entry name" value="Endonuclease/exonuclease/phosphatase"/>
    <property type="match status" value="1"/>
</dbReference>
<reference evidence="2" key="1">
    <citation type="submission" date="2025-08" db="UniProtKB">
        <authorList>
            <consortium name="RefSeq"/>
        </authorList>
    </citation>
    <scope>IDENTIFICATION</scope>
    <source>
        <tissue evidence="2">Leaves</tissue>
    </source>
</reference>
<dbReference type="GeneID" id="108990308"/>
<proteinExistence type="predicted"/>
<sequence length="949" mass="106980">MSHAKTRTFAELVSQVPQALPEVSIPFRPPKCVEGEFFVQFTKEELDRSAVPFRFSMVLKFLRQRPSLDRIRGFIHSRWGLTNQPVVSAMRKARNVFVRFSDEDDFLKSLSCESCDIEGVAYRPFQWSTDFTEDDEPSLVPVWIMLPGLPPNLYQEAFLRNIVAPIGIFLRRDNATRCATRTDGARVCVLMNIDHELIHSIWIGTPRHPTSIFQEIEYETLPAFCSVCKVQGHNVKTCKANKKEGKSSKSLQVIKSRKVWVPKDKEDDAKTTGHSEKTTESPVLALEDVEIEVPVLDGGKDAGKSKLGSESVIEEMEAPEQRLICGETSGTLQVEELVFLPIITQELSAGVGGHLQPSREEFIEPIPVVDVAVQIDDAVVGGQLESRRVEVIETSLVAEDAVQLEPRIDVVSSGNILVAEGEVQIDTVDLQMDSKSEDEEPFRDDSQLNYWKTFLEFDECLSNANQDGKLWCFLKAGLKVEFPHVIIGDFNVICNDNERRGGNPRMLIAMEDFCSFIDDGRFVEMPFSSNGFSWCNGRLGMARSWARLDRALRNSKFKDLYPSGRIQYLPRRTSDHSPMVEVNGTGLWKLAAKLKRLKLVLKSWNKEVFGWTGKHIKELEAKVEEGELRLQECYSEDVEADVLANKVELDVWLQREESRIAQQVKQKWVSQGEVSTAFFKALQNNKHNMVVEMKLSDGRVLNSPEDIHEAACVYFEDFLKAKATSSVPDLVGLISEEVSEEENQFFGSIPSVGEVKDALFSIPVDSSPGPDGFGSGFFQHCWSLVYQDLLEAVSDFFGGAVLPRSSVSEIVEVLRIYAEWSGQQFTEGVFPVKYLGVPIVSSRLKLIHFQDVIQKIRKKIEDFDADDAEVQVVSTPSEKKSLVDSPVVEEFPDVFVDELPELPPVREMEFVINLELGAAPVHKAPYLRAPAELKELKTQLQEQVDKRFP</sequence>